<evidence type="ECO:0000313" key="4">
    <source>
        <dbReference type="Proteomes" id="UP000291404"/>
    </source>
</evidence>
<keyword evidence="4" id="KW-1185">Reference proteome</keyword>
<reference evidence="3 4" key="1">
    <citation type="submission" date="2017-12" db="EMBL/GenBank/DDBJ databases">
        <authorList>
            <person name="Pombert J.-F."/>
            <person name="Haag K.L."/>
            <person name="Ebert D."/>
        </authorList>
    </citation>
    <scope>NUCLEOTIDE SEQUENCE [LARGE SCALE GENOMIC DNA]</scope>
    <source>
        <strain evidence="3">BE-OM-2</strain>
    </source>
</reference>
<feature type="signal peptide" evidence="2">
    <location>
        <begin position="1"/>
        <end position="22"/>
    </location>
</feature>
<dbReference type="EMBL" id="PITI01000026">
    <property type="protein sequence ID" value="TBU09473.1"/>
    <property type="molecule type" value="Genomic_DNA"/>
</dbReference>
<comment type="caution">
    <text evidence="3">The sequence shown here is derived from an EMBL/GenBank/DDBJ whole genome shotgun (WGS) entry which is preliminary data.</text>
</comment>
<sequence>MKRIYFILKVLSFYSGVTLLAANAQVEHGSIIRFIQNESNASEKKKICAEKKAVIETKNVSNFFLNENDVLQMESNDFNQLLNADSENDREKLDESDDFNLNLSEHFDLDLSSYDKDLSKVNEFLESDDKPSINCITTHSVQSKNYLSEKETADSNLDEITIAHPEIDNNFLHSGDLFHAEIYEAVSYCDTALSGTNYFGEVINKSVEEPMSNVIHDFKVGIFDAFIPIDGTDDNTFASHDSDSDLPEIWLNSNQSTGNIYLENAEHNELRSFGKFDNKFDDSIINSNCFPLSVQIEDAAAFDLNSNNSYYSQQDIFESTFFSPLYETQNLSGVQIETEQTLKISEESKKENSQEHEEASITDNELHRVINFDNHIVDRENPKQNYASCEQAILEYKRVNPDIECLPYELDDVLIPNNKKTYPDKQTNFHVEKSLLKEKTGVVQNLQNHLGKESIPTKEYFYMLDKTSEISGKLNLSIACNDLIFHIKNRSAMLEGIISKTETTNNIKDMHDLITSTLYDIAFFSDSKYFPEGVSNTMHLIQVDEGIFLDTMRKECHKISNCESMELETLQSALKFAEELIELEHRIYLPPSDNIMASKAKLIGFSNSFHNLLEDCKHMHLTELIKLNNLNNDYNVITIKKGFRLYYSFLSEIFCSQFKRIFDRYEAQNKVFCLRKVLNEYDSYVFFKDVFLLQTFFLRILGSLEGFENKKITYGISTILTFYSRTDFEYKTFPKTFFFKFFIEFIQTFTFYGQKDKIKNFNIELLHLFYETNLFLSKKEICLEKCSNFILKYANQNILIIPLVLETRMNDILGKRSNDHRILLPENPSEISELHLYFEVFIFRLKYSILFPFNQNNNNSAFLNKILDSITSNIQTLENRFANNLFDAN</sequence>
<protein>
    <submittedName>
        <fullName evidence="3">Uncharacterized protein</fullName>
    </submittedName>
</protein>
<dbReference type="VEuPathDB" id="MicrosporidiaDB:CWI39_0293p0010"/>
<dbReference type="Proteomes" id="UP000291404">
    <property type="component" value="Unassembled WGS sequence"/>
</dbReference>
<proteinExistence type="predicted"/>
<name>A0A4Q9LM68_9MICR</name>
<organism evidence="3 4">
    <name type="scientific">Hamiltosporidium magnivora</name>
    <dbReference type="NCBI Taxonomy" id="148818"/>
    <lineage>
        <taxon>Eukaryota</taxon>
        <taxon>Fungi</taxon>
        <taxon>Fungi incertae sedis</taxon>
        <taxon>Microsporidia</taxon>
        <taxon>Dubosqiidae</taxon>
        <taxon>Hamiltosporidium</taxon>
    </lineage>
</organism>
<evidence type="ECO:0000313" key="3">
    <source>
        <dbReference type="EMBL" id="TBU09473.1"/>
    </source>
</evidence>
<gene>
    <name evidence="3" type="ORF">CWI36_0026p0030</name>
</gene>
<keyword evidence="2" id="KW-0732">Signal</keyword>
<dbReference type="VEuPathDB" id="MicrosporidiaDB:CWI36_0026p0030"/>
<feature type="chain" id="PRO_5020337632" evidence="2">
    <location>
        <begin position="23"/>
        <end position="889"/>
    </location>
</feature>
<feature type="region of interest" description="Disordered" evidence="1">
    <location>
        <begin position="345"/>
        <end position="364"/>
    </location>
</feature>
<evidence type="ECO:0000256" key="2">
    <source>
        <dbReference type="SAM" id="SignalP"/>
    </source>
</evidence>
<evidence type="ECO:0000256" key="1">
    <source>
        <dbReference type="SAM" id="MobiDB-lite"/>
    </source>
</evidence>
<accession>A0A4Q9LM68</accession>
<dbReference type="AlphaFoldDB" id="A0A4Q9LM68"/>